<evidence type="ECO:0000313" key="9">
    <source>
        <dbReference type="Proteomes" id="UP001295423"/>
    </source>
</evidence>
<dbReference type="SMART" id="SM00811">
    <property type="entry name" value="Alpha_kinase"/>
    <property type="match status" value="1"/>
</dbReference>
<evidence type="ECO:0000256" key="2">
    <source>
        <dbReference type="ARBA" id="ARBA00022679"/>
    </source>
</evidence>
<keyword evidence="2" id="KW-0808">Transferase</keyword>
<keyword evidence="3" id="KW-0547">Nucleotide-binding</keyword>
<dbReference type="SUPFAM" id="SSF56112">
    <property type="entry name" value="Protein kinase-like (PK-like)"/>
    <property type="match status" value="1"/>
</dbReference>
<evidence type="ECO:0000259" key="7">
    <source>
        <dbReference type="PROSITE" id="PS51158"/>
    </source>
</evidence>
<dbReference type="PANTHER" id="PTHR45992">
    <property type="entry name" value="EUKARYOTIC ELONGATION FACTOR 2 KINASE-RELATED"/>
    <property type="match status" value="1"/>
</dbReference>
<protein>
    <recommendedName>
        <fullName evidence="7">Alpha-type protein kinase domain-containing protein</fullName>
    </recommendedName>
</protein>
<dbReference type="InterPro" id="IPR011009">
    <property type="entry name" value="Kinase-like_dom_sf"/>
</dbReference>
<evidence type="ECO:0000313" key="8">
    <source>
        <dbReference type="EMBL" id="CAJ1959240.1"/>
    </source>
</evidence>
<dbReference type="Gene3D" id="3.20.200.10">
    <property type="entry name" value="MHCK/EF2 kinase"/>
    <property type="match status" value="1"/>
</dbReference>
<evidence type="ECO:0000256" key="3">
    <source>
        <dbReference type="ARBA" id="ARBA00022741"/>
    </source>
</evidence>
<dbReference type="Proteomes" id="UP001295423">
    <property type="component" value="Unassembled WGS sequence"/>
</dbReference>
<keyword evidence="5" id="KW-0067">ATP-binding</keyword>
<keyword evidence="9" id="KW-1185">Reference proteome</keyword>
<organism evidence="8 9">
    <name type="scientific">Cylindrotheca closterium</name>
    <dbReference type="NCBI Taxonomy" id="2856"/>
    <lineage>
        <taxon>Eukaryota</taxon>
        <taxon>Sar</taxon>
        <taxon>Stramenopiles</taxon>
        <taxon>Ochrophyta</taxon>
        <taxon>Bacillariophyta</taxon>
        <taxon>Bacillariophyceae</taxon>
        <taxon>Bacillariophycidae</taxon>
        <taxon>Bacillariales</taxon>
        <taxon>Bacillariaceae</taxon>
        <taxon>Cylindrotheca</taxon>
    </lineage>
</organism>
<dbReference type="InterPro" id="IPR004166">
    <property type="entry name" value="a-kinase_dom"/>
</dbReference>
<feature type="compositionally biased region" description="Polar residues" evidence="6">
    <location>
        <begin position="277"/>
        <end position="297"/>
    </location>
</feature>
<sequence length="297" mass="32989">MPRYCASCGRNFDKSAYSKTQWSKGDGVSRCSGCVHGRGGSNSSSTNATIDASQTARLNNASRASFENQALDNPFASGSFRWVAKGVYTEGNRAGEACVCKWFKTGGVMESHFYDTDIAASKEAIFLITKFNSKGCINKIVKVNLPEVWSFNQCTRQDFAGRKVLQEPFITNYQKFNSNTGWADDSLPWPRVMQALSHFTYHISNGQKLLCDLQGGVYTDGVVLTDPVVMSTTREYGPTDLGSNGISSFFAHHVCNEFCQSAWRRPRDQSAYFHRSAGTTMEQVPTRNSRAPMSRQF</sequence>
<keyword evidence="1" id="KW-0723">Serine/threonine-protein kinase</keyword>
<dbReference type="AlphaFoldDB" id="A0AAD2JKH4"/>
<dbReference type="GO" id="GO:0005524">
    <property type="term" value="F:ATP binding"/>
    <property type="evidence" value="ECO:0007669"/>
    <property type="project" value="UniProtKB-KW"/>
</dbReference>
<evidence type="ECO:0000256" key="6">
    <source>
        <dbReference type="SAM" id="MobiDB-lite"/>
    </source>
</evidence>
<comment type="caution">
    <text evidence="8">The sequence shown here is derived from an EMBL/GenBank/DDBJ whole genome shotgun (WGS) entry which is preliminary data.</text>
</comment>
<keyword evidence="4" id="KW-0418">Kinase</keyword>
<dbReference type="PANTHER" id="PTHR45992:SF11">
    <property type="entry name" value="ALPHA-TYPE PROTEIN KINASE DOMAIN-CONTAINING PROTEIN"/>
    <property type="match status" value="1"/>
</dbReference>
<dbReference type="PROSITE" id="PS51158">
    <property type="entry name" value="ALPHA_KINASE"/>
    <property type="match status" value="1"/>
</dbReference>
<evidence type="ECO:0000256" key="1">
    <source>
        <dbReference type="ARBA" id="ARBA00022527"/>
    </source>
</evidence>
<dbReference type="GO" id="GO:0004674">
    <property type="term" value="F:protein serine/threonine kinase activity"/>
    <property type="evidence" value="ECO:0007669"/>
    <property type="project" value="UniProtKB-KW"/>
</dbReference>
<proteinExistence type="predicted"/>
<dbReference type="Pfam" id="PF02816">
    <property type="entry name" value="Alpha_kinase"/>
    <property type="match status" value="1"/>
</dbReference>
<dbReference type="InterPro" id="IPR051852">
    <property type="entry name" value="Alpha-type_PK"/>
</dbReference>
<evidence type="ECO:0000256" key="4">
    <source>
        <dbReference type="ARBA" id="ARBA00022777"/>
    </source>
</evidence>
<dbReference type="EMBL" id="CAKOGP040001981">
    <property type="protein sequence ID" value="CAJ1959240.1"/>
    <property type="molecule type" value="Genomic_DNA"/>
</dbReference>
<gene>
    <name evidence="8" type="ORF">CYCCA115_LOCUS17661</name>
</gene>
<evidence type="ECO:0000256" key="5">
    <source>
        <dbReference type="ARBA" id="ARBA00022840"/>
    </source>
</evidence>
<dbReference type="CDD" id="cd17509">
    <property type="entry name" value="Alpha_kinase"/>
    <property type="match status" value="1"/>
</dbReference>
<accession>A0AAD2JKH4</accession>
<reference evidence="8" key="1">
    <citation type="submission" date="2023-08" db="EMBL/GenBank/DDBJ databases">
        <authorList>
            <person name="Audoor S."/>
            <person name="Bilcke G."/>
        </authorList>
    </citation>
    <scope>NUCLEOTIDE SEQUENCE</scope>
</reference>
<name>A0AAD2JKH4_9STRA</name>
<feature type="region of interest" description="Disordered" evidence="6">
    <location>
        <begin position="274"/>
        <end position="297"/>
    </location>
</feature>
<feature type="domain" description="Alpha-type protein kinase" evidence="7">
    <location>
        <begin position="49"/>
        <end position="267"/>
    </location>
</feature>